<evidence type="ECO:0000256" key="7">
    <source>
        <dbReference type="RuleBase" id="RU363032"/>
    </source>
</evidence>
<evidence type="ECO:0000256" key="3">
    <source>
        <dbReference type="ARBA" id="ARBA00022475"/>
    </source>
</evidence>
<accession>M0QP69</accession>
<proteinExistence type="inferred from homology"/>
<reference evidence="9 10" key="1">
    <citation type="submission" date="2013-01" db="EMBL/GenBank/DDBJ databases">
        <title>Whole genome shotgun sequence of Gordonia soli NBRC 108243.</title>
        <authorList>
            <person name="Isaki-Nakamura S."/>
            <person name="Hosoyama A."/>
            <person name="Tsuchikane K."/>
            <person name="Ando Y."/>
            <person name="Baba S."/>
            <person name="Ohji S."/>
            <person name="Hamada M."/>
            <person name="Tamura T."/>
            <person name="Yamazoe A."/>
            <person name="Yamazaki S."/>
            <person name="Fujita N."/>
        </authorList>
    </citation>
    <scope>NUCLEOTIDE SEQUENCE [LARGE SCALE GENOMIC DNA]</scope>
    <source>
        <strain evidence="9 10">NBRC 108243</strain>
    </source>
</reference>
<evidence type="ECO:0000259" key="8">
    <source>
        <dbReference type="PROSITE" id="PS50928"/>
    </source>
</evidence>
<dbReference type="Gene3D" id="1.10.3720.10">
    <property type="entry name" value="MetI-like"/>
    <property type="match status" value="1"/>
</dbReference>
<dbReference type="OrthoDB" id="9812701at2"/>
<organism evidence="9 10">
    <name type="scientific">Gordonia soli NBRC 108243</name>
    <dbReference type="NCBI Taxonomy" id="1223545"/>
    <lineage>
        <taxon>Bacteria</taxon>
        <taxon>Bacillati</taxon>
        <taxon>Actinomycetota</taxon>
        <taxon>Actinomycetes</taxon>
        <taxon>Mycobacteriales</taxon>
        <taxon>Gordoniaceae</taxon>
        <taxon>Gordonia</taxon>
    </lineage>
</organism>
<evidence type="ECO:0000256" key="2">
    <source>
        <dbReference type="ARBA" id="ARBA00022448"/>
    </source>
</evidence>
<keyword evidence="10" id="KW-1185">Reference proteome</keyword>
<dbReference type="PROSITE" id="PS50928">
    <property type="entry name" value="ABC_TM1"/>
    <property type="match status" value="1"/>
</dbReference>
<protein>
    <submittedName>
        <fullName evidence="9">Putative peptide ABC transporter permease protein</fullName>
    </submittedName>
</protein>
<dbReference type="InterPro" id="IPR000515">
    <property type="entry name" value="MetI-like"/>
</dbReference>
<dbReference type="SUPFAM" id="SSF161098">
    <property type="entry name" value="MetI-like"/>
    <property type="match status" value="1"/>
</dbReference>
<feature type="transmembrane region" description="Helical" evidence="7">
    <location>
        <begin position="248"/>
        <end position="268"/>
    </location>
</feature>
<keyword evidence="3" id="KW-1003">Cell membrane</keyword>
<dbReference type="GO" id="GO:0055085">
    <property type="term" value="P:transmembrane transport"/>
    <property type="evidence" value="ECO:0007669"/>
    <property type="project" value="InterPro"/>
</dbReference>
<dbReference type="AlphaFoldDB" id="M0QP69"/>
<dbReference type="EMBL" id="BANX01000035">
    <property type="protein sequence ID" value="GAC70445.1"/>
    <property type="molecule type" value="Genomic_DNA"/>
</dbReference>
<feature type="transmembrane region" description="Helical" evidence="7">
    <location>
        <begin position="197"/>
        <end position="220"/>
    </location>
</feature>
<dbReference type="CDD" id="cd06261">
    <property type="entry name" value="TM_PBP2"/>
    <property type="match status" value="1"/>
</dbReference>
<dbReference type="STRING" id="1223545.GS4_35_00210"/>
<evidence type="ECO:0000313" key="9">
    <source>
        <dbReference type="EMBL" id="GAC70445.1"/>
    </source>
</evidence>
<evidence type="ECO:0000313" key="10">
    <source>
        <dbReference type="Proteomes" id="UP000011666"/>
    </source>
</evidence>
<keyword evidence="5 7" id="KW-1133">Transmembrane helix</keyword>
<feature type="transmembrane region" description="Helical" evidence="7">
    <location>
        <begin position="140"/>
        <end position="158"/>
    </location>
</feature>
<feature type="transmembrane region" description="Helical" evidence="7">
    <location>
        <begin position="17"/>
        <end position="38"/>
    </location>
</feature>
<gene>
    <name evidence="9" type="ORF">GS4_35_00210</name>
</gene>
<evidence type="ECO:0000256" key="4">
    <source>
        <dbReference type="ARBA" id="ARBA00022692"/>
    </source>
</evidence>
<evidence type="ECO:0000256" key="6">
    <source>
        <dbReference type="ARBA" id="ARBA00023136"/>
    </source>
</evidence>
<sequence length="274" mass="28317">MTPAVGISARIRRPGQLAVGGAVVLVVVALGLLAPLLASHDPLEQISGANLLPPGADHLLGTDELNRDVFSRVLYGVRTTLLVLVTAVPIGAAVGIAIGLLAAVSGIADTVSARVFDVVLAFPAVILAITVAAIRGPGTATVIIAIAITEIPIFGRLARNEATRVIAAPYVESARLSGASTWWTLRTHVLPNAIEPLVVQFALSLSLAVFVESAMSFIGVGVRPPDPSLGSILADGVYAWDVNPGHPLGPLVMIALLSLGFLLIAQGLGRRRRD</sequence>
<feature type="transmembrane region" description="Helical" evidence="7">
    <location>
        <begin position="115"/>
        <end position="134"/>
    </location>
</feature>
<dbReference type="InterPro" id="IPR035906">
    <property type="entry name" value="MetI-like_sf"/>
</dbReference>
<evidence type="ECO:0000256" key="1">
    <source>
        <dbReference type="ARBA" id="ARBA00004651"/>
    </source>
</evidence>
<dbReference type="Proteomes" id="UP000011666">
    <property type="component" value="Unassembled WGS sequence"/>
</dbReference>
<keyword evidence="2 7" id="KW-0813">Transport</keyword>
<evidence type="ECO:0000256" key="5">
    <source>
        <dbReference type="ARBA" id="ARBA00022989"/>
    </source>
</evidence>
<comment type="similarity">
    <text evidence="7">Belongs to the binding-protein-dependent transport system permease family.</text>
</comment>
<keyword evidence="6 7" id="KW-0472">Membrane</keyword>
<dbReference type="InterPro" id="IPR050366">
    <property type="entry name" value="BP-dependent_transpt_permease"/>
</dbReference>
<comment type="subcellular location">
    <subcellularLocation>
        <location evidence="1 7">Cell membrane</location>
        <topology evidence="1 7">Multi-pass membrane protein</topology>
    </subcellularLocation>
</comment>
<comment type="caution">
    <text evidence="9">The sequence shown here is derived from an EMBL/GenBank/DDBJ whole genome shotgun (WGS) entry which is preliminary data.</text>
</comment>
<dbReference type="PANTHER" id="PTHR43386:SF25">
    <property type="entry name" value="PEPTIDE ABC TRANSPORTER PERMEASE PROTEIN"/>
    <property type="match status" value="1"/>
</dbReference>
<dbReference type="RefSeq" id="WP_007624492.1">
    <property type="nucleotide sequence ID" value="NZ_BANX01000035.1"/>
</dbReference>
<name>M0QP69_9ACTN</name>
<dbReference type="PANTHER" id="PTHR43386">
    <property type="entry name" value="OLIGOPEPTIDE TRANSPORT SYSTEM PERMEASE PROTEIN APPC"/>
    <property type="match status" value="1"/>
</dbReference>
<dbReference type="eggNOG" id="COG1173">
    <property type="taxonomic scope" value="Bacteria"/>
</dbReference>
<dbReference type="Pfam" id="PF00528">
    <property type="entry name" value="BPD_transp_1"/>
    <property type="match status" value="1"/>
</dbReference>
<feature type="domain" description="ABC transmembrane type-1" evidence="8">
    <location>
        <begin position="77"/>
        <end position="265"/>
    </location>
</feature>
<dbReference type="GO" id="GO:0005886">
    <property type="term" value="C:plasma membrane"/>
    <property type="evidence" value="ECO:0007669"/>
    <property type="project" value="UniProtKB-SubCell"/>
</dbReference>
<feature type="transmembrane region" description="Helical" evidence="7">
    <location>
        <begin position="81"/>
        <end position="103"/>
    </location>
</feature>
<keyword evidence="4 7" id="KW-0812">Transmembrane</keyword>